<dbReference type="GO" id="GO:0008360">
    <property type="term" value="P:regulation of cell shape"/>
    <property type="evidence" value="ECO:0007669"/>
    <property type="project" value="UniProtKB-KW"/>
</dbReference>
<evidence type="ECO:0000256" key="6">
    <source>
        <dbReference type="ARBA" id="ARBA00023316"/>
    </source>
</evidence>
<comment type="similarity">
    <text evidence="1 7">Belongs to the MurCDEF family. MurE subfamily.</text>
</comment>
<feature type="binding site" evidence="7">
    <location>
        <position position="188"/>
    </location>
    <ligand>
        <name>UDP-N-acetyl-alpha-D-muramoyl-L-alanyl-D-glutamate</name>
        <dbReference type="ChEBI" id="CHEBI:83900"/>
    </ligand>
</feature>
<dbReference type="UniPathway" id="UPA00219"/>
<proteinExistence type="inferred from homology"/>
<feature type="binding site" evidence="7">
    <location>
        <begin position="413"/>
        <end position="416"/>
    </location>
    <ligand>
        <name>meso-2,6-diaminopimelate</name>
        <dbReference type="ChEBI" id="CHEBI:57791"/>
    </ligand>
</feature>
<name>A0A6G7Y843_9ACTN</name>
<accession>A0A6G7Y843</accession>
<keyword evidence="2 7" id="KW-0132">Cell division</keyword>
<evidence type="ECO:0000256" key="7">
    <source>
        <dbReference type="HAMAP-Rule" id="MF_00208"/>
    </source>
</evidence>
<dbReference type="InterPro" id="IPR000713">
    <property type="entry name" value="Mur_ligase_N"/>
</dbReference>
<dbReference type="InterPro" id="IPR004101">
    <property type="entry name" value="Mur_ligase_C"/>
</dbReference>
<feature type="binding site" evidence="7">
    <location>
        <position position="389"/>
    </location>
    <ligand>
        <name>meso-2,6-diaminopimelate</name>
        <dbReference type="ChEBI" id="CHEBI:57791"/>
    </ligand>
</feature>
<dbReference type="Proteomes" id="UP000501058">
    <property type="component" value="Chromosome"/>
</dbReference>
<keyword evidence="6 7" id="KW-0961">Cell wall biogenesis/degradation</keyword>
<keyword evidence="4 7" id="KW-0573">Peptidoglycan synthesis</keyword>
<dbReference type="GO" id="GO:0051301">
    <property type="term" value="P:cell division"/>
    <property type="evidence" value="ECO:0007669"/>
    <property type="project" value="UniProtKB-KW"/>
</dbReference>
<dbReference type="NCBIfam" id="NF001126">
    <property type="entry name" value="PRK00139.1-4"/>
    <property type="match status" value="1"/>
</dbReference>
<feature type="binding site" evidence="7">
    <location>
        <position position="196"/>
    </location>
    <ligand>
        <name>UDP-N-acetyl-alpha-D-muramoyl-L-alanyl-D-glutamate</name>
        <dbReference type="ChEBI" id="CHEBI:83900"/>
    </ligand>
</feature>
<evidence type="ECO:0000259" key="9">
    <source>
        <dbReference type="Pfam" id="PF01225"/>
    </source>
</evidence>
<sequence>MTDDPRPSAVDGLPLASLVPGASGVLTGVTLDSRRVRPGDLYVGLPGASTHGARFADAAAAAGALAVLTDAEGASLAAGSGLPVAVVEDPRVAMADVAATVYGRPGDRVELFGVTGTNGKTSTVFLLDAALTALGRTVATIGTIGYRLAGAPVESSRSTITTPESPDLQALLGVLVEGGADTVAMEVSSHALALHRADGMVFDAAAFTMLGQDHLEFHHTMEEYFSAKAKLFTGGRTRAAVVNTADDWGRRLAAMVAAEGAATLVTTLGEDADYRVRWAEPLPAGGSRVLLDHPGGEVEFTLSMLGEFNVANAVTALALIGATGGDVRAAARGLADAHVPGRMQRVDLGEGRPHVVVDFAHTPQAVAAALNALPATGRRIAVLGAGGDRDPSKRGPMGRAAARGADVVIVTDDNPRSEVPGTIRASVLEGARGRGAEVVDGGDRRSAIARALAMAGPDDWVAVLGKGHETGQDVGGTVSPFDDVAVVRELGGQ</sequence>
<comment type="subcellular location">
    <subcellularLocation>
        <location evidence="7 8">Cytoplasm</location>
    </subcellularLocation>
</comment>
<evidence type="ECO:0000256" key="8">
    <source>
        <dbReference type="RuleBase" id="RU004135"/>
    </source>
</evidence>
<feature type="domain" description="Mur ligase N-terminal catalytic" evidence="9">
    <location>
        <begin position="27"/>
        <end position="99"/>
    </location>
</feature>
<keyword evidence="7 12" id="KW-0436">Ligase</keyword>
<feature type="binding site" evidence="7">
    <location>
        <begin position="161"/>
        <end position="162"/>
    </location>
    <ligand>
        <name>UDP-N-acetyl-alpha-D-muramoyl-L-alanyl-D-glutamate</name>
        <dbReference type="ChEBI" id="CHEBI:83900"/>
    </ligand>
</feature>
<dbReference type="GO" id="GO:0009252">
    <property type="term" value="P:peptidoglycan biosynthetic process"/>
    <property type="evidence" value="ECO:0007669"/>
    <property type="project" value="UniProtKB-UniRule"/>
</dbReference>
<feature type="binding site" evidence="7">
    <location>
        <position position="33"/>
    </location>
    <ligand>
        <name>UDP-N-acetyl-alpha-D-muramoyl-L-alanyl-D-glutamate</name>
        <dbReference type="ChEBI" id="CHEBI:83900"/>
    </ligand>
</feature>
<evidence type="ECO:0000313" key="13">
    <source>
        <dbReference type="Proteomes" id="UP000501058"/>
    </source>
</evidence>
<gene>
    <name evidence="7" type="primary">murE</name>
    <name evidence="12" type="ORF">G7070_12670</name>
</gene>
<dbReference type="PANTHER" id="PTHR23135:SF4">
    <property type="entry name" value="UDP-N-ACETYLMURAMOYL-L-ALANYL-D-GLUTAMATE--2,6-DIAMINOPIMELATE LIGASE MURE HOMOLOG, CHLOROPLASTIC"/>
    <property type="match status" value="1"/>
</dbReference>
<feature type="domain" description="Mur ligase central" evidence="11">
    <location>
        <begin position="114"/>
        <end position="319"/>
    </location>
</feature>
<dbReference type="SUPFAM" id="SSF53623">
    <property type="entry name" value="MurD-like peptide ligases, catalytic domain"/>
    <property type="match status" value="1"/>
</dbReference>
<feature type="modified residue" description="N6-carboxylysine" evidence="7">
    <location>
        <position position="228"/>
    </location>
</feature>
<dbReference type="InterPro" id="IPR035911">
    <property type="entry name" value="MurE/MurF_N"/>
</dbReference>
<comment type="caution">
    <text evidence="7">Lacks conserved residue(s) required for the propagation of feature annotation.</text>
</comment>
<dbReference type="GO" id="GO:0000287">
    <property type="term" value="F:magnesium ion binding"/>
    <property type="evidence" value="ECO:0007669"/>
    <property type="project" value="UniProtKB-UniRule"/>
</dbReference>
<evidence type="ECO:0000256" key="4">
    <source>
        <dbReference type="ARBA" id="ARBA00022984"/>
    </source>
</evidence>
<dbReference type="GO" id="GO:0005524">
    <property type="term" value="F:ATP binding"/>
    <property type="evidence" value="ECO:0007669"/>
    <property type="project" value="UniProtKB-UniRule"/>
</dbReference>
<keyword evidence="7" id="KW-0067">ATP-binding</keyword>
<dbReference type="Pfam" id="PF01225">
    <property type="entry name" value="Mur_ligase"/>
    <property type="match status" value="1"/>
</dbReference>
<dbReference type="InterPro" id="IPR005761">
    <property type="entry name" value="UDP-N-AcMur-Glu-dNH2Pim_ligase"/>
</dbReference>
<dbReference type="PANTHER" id="PTHR23135">
    <property type="entry name" value="MUR LIGASE FAMILY MEMBER"/>
    <property type="match status" value="1"/>
</dbReference>
<comment type="pathway">
    <text evidence="7 8">Cell wall biogenesis; peptidoglycan biosynthesis.</text>
</comment>
<evidence type="ECO:0000256" key="2">
    <source>
        <dbReference type="ARBA" id="ARBA00022618"/>
    </source>
</evidence>
<feature type="binding site" evidence="7">
    <location>
        <position position="465"/>
    </location>
    <ligand>
        <name>meso-2,6-diaminopimelate</name>
        <dbReference type="ChEBI" id="CHEBI:57791"/>
    </ligand>
</feature>
<reference evidence="12 13" key="1">
    <citation type="submission" date="2020-03" db="EMBL/GenBank/DDBJ databases">
        <title>Propioniciclava sp. nov., isolated from Hydrophilus acuminatus.</title>
        <authorList>
            <person name="Hyun D.-W."/>
            <person name="Bae J.-W."/>
        </authorList>
    </citation>
    <scope>NUCLEOTIDE SEQUENCE [LARGE SCALE GENOMIC DNA]</scope>
    <source>
        <strain evidence="12 13">HDW11</strain>
    </source>
</reference>
<dbReference type="KEGG" id="prv:G7070_12670"/>
<dbReference type="InterPro" id="IPR036565">
    <property type="entry name" value="Mur-like_cat_sf"/>
</dbReference>
<feature type="binding site" evidence="7">
    <location>
        <position position="31"/>
    </location>
    <ligand>
        <name>UDP-N-acetyl-alpha-D-muramoyl-L-alanyl-D-glutamate</name>
        <dbReference type="ChEBI" id="CHEBI:83900"/>
    </ligand>
</feature>
<dbReference type="NCBIfam" id="TIGR01085">
    <property type="entry name" value="murE"/>
    <property type="match status" value="1"/>
</dbReference>
<evidence type="ECO:0000313" key="12">
    <source>
        <dbReference type="EMBL" id="QIK72963.1"/>
    </source>
</evidence>
<evidence type="ECO:0000256" key="5">
    <source>
        <dbReference type="ARBA" id="ARBA00023306"/>
    </source>
</evidence>
<dbReference type="SUPFAM" id="SSF53244">
    <property type="entry name" value="MurD-like peptide ligases, peptide-binding domain"/>
    <property type="match status" value="1"/>
</dbReference>
<keyword evidence="7" id="KW-0460">Magnesium</keyword>
<dbReference type="Pfam" id="PF02875">
    <property type="entry name" value="Mur_ligase_C"/>
    <property type="match status" value="1"/>
</dbReference>
<dbReference type="HAMAP" id="MF_00208">
    <property type="entry name" value="MurE"/>
    <property type="match status" value="1"/>
</dbReference>
<dbReference type="Gene3D" id="3.40.1390.10">
    <property type="entry name" value="MurE/MurF, N-terminal domain"/>
    <property type="match status" value="1"/>
</dbReference>
<dbReference type="NCBIfam" id="NF001124">
    <property type="entry name" value="PRK00139.1-2"/>
    <property type="match status" value="1"/>
</dbReference>
<dbReference type="AlphaFoldDB" id="A0A6G7Y843"/>
<keyword evidence="5 7" id="KW-0131">Cell cycle</keyword>
<dbReference type="GO" id="GO:0005737">
    <property type="term" value="C:cytoplasm"/>
    <property type="evidence" value="ECO:0007669"/>
    <property type="project" value="UniProtKB-SubCell"/>
</dbReference>
<keyword evidence="3 7" id="KW-0133">Cell shape</keyword>
<dbReference type="GO" id="GO:0008765">
    <property type="term" value="F:UDP-N-acetylmuramoylalanyl-D-glutamate-2,6-diaminopimelate ligase activity"/>
    <property type="evidence" value="ECO:0007669"/>
    <property type="project" value="UniProtKB-UniRule"/>
</dbReference>
<dbReference type="Pfam" id="PF08245">
    <property type="entry name" value="Mur_ligase_M"/>
    <property type="match status" value="1"/>
</dbReference>
<keyword evidence="7" id="KW-0547">Nucleotide-binding</keyword>
<evidence type="ECO:0000256" key="1">
    <source>
        <dbReference type="ARBA" id="ARBA00005898"/>
    </source>
</evidence>
<comment type="function">
    <text evidence="7">Catalyzes the addition of meso-diaminopimelic acid to the nucleotide precursor UDP-N-acetylmuramoyl-L-alanyl-D-glutamate (UMAG) in the biosynthesis of bacterial cell-wall peptidoglycan.</text>
</comment>
<dbReference type="EMBL" id="CP049865">
    <property type="protein sequence ID" value="QIK72963.1"/>
    <property type="molecule type" value="Genomic_DNA"/>
</dbReference>
<dbReference type="GO" id="GO:0071555">
    <property type="term" value="P:cell wall organization"/>
    <property type="evidence" value="ECO:0007669"/>
    <property type="project" value="UniProtKB-KW"/>
</dbReference>
<evidence type="ECO:0000256" key="3">
    <source>
        <dbReference type="ARBA" id="ARBA00022960"/>
    </source>
</evidence>
<comment type="cofactor">
    <cofactor evidence="7">
        <name>Mg(2+)</name>
        <dbReference type="ChEBI" id="CHEBI:18420"/>
    </cofactor>
</comment>
<keyword evidence="7" id="KW-0963">Cytoplasm</keyword>
<keyword evidence="13" id="KW-1185">Reference proteome</keyword>
<feature type="binding site" evidence="7">
    <location>
        <begin position="116"/>
        <end position="122"/>
    </location>
    <ligand>
        <name>ATP</name>
        <dbReference type="ChEBI" id="CHEBI:30616"/>
    </ligand>
</feature>
<dbReference type="Gene3D" id="3.90.190.20">
    <property type="entry name" value="Mur ligase, C-terminal domain"/>
    <property type="match status" value="1"/>
</dbReference>
<protein>
    <recommendedName>
        <fullName evidence="7">UDP-N-acetylmuramoyl-L-alanyl-D-glutamate--2,6-diaminopimelate ligase</fullName>
        <ecNumber evidence="7">6.3.2.13</ecNumber>
    </recommendedName>
    <alternativeName>
        <fullName evidence="7">Meso-A2pm-adding enzyme</fullName>
    </alternativeName>
    <alternativeName>
        <fullName evidence="7">Meso-diaminopimelate-adding enzyme</fullName>
    </alternativeName>
    <alternativeName>
        <fullName evidence="7">UDP-MurNAc-L-Ala-D-Glu:meso-diaminopimelate ligase</fullName>
    </alternativeName>
    <alternativeName>
        <fullName evidence="7">UDP-MurNAc-tripeptide synthetase</fullName>
    </alternativeName>
    <alternativeName>
        <fullName evidence="7">UDP-N-acetylmuramyl-tripeptide synthetase</fullName>
    </alternativeName>
</protein>
<dbReference type="InterPro" id="IPR013221">
    <property type="entry name" value="Mur_ligase_cen"/>
</dbReference>
<comment type="catalytic activity">
    <reaction evidence="7">
        <text>UDP-N-acetyl-alpha-D-muramoyl-L-alanyl-D-glutamate + meso-2,6-diaminopimelate + ATP = UDP-N-acetyl-alpha-D-muramoyl-L-alanyl-gamma-D-glutamyl-meso-2,6-diaminopimelate + ADP + phosphate + H(+)</text>
        <dbReference type="Rhea" id="RHEA:23676"/>
        <dbReference type="ChEBI" id="CHEBI:15378"/>
        <dbReference type="ChEBI" id="CHEBI:30616"/>
        <dbReference type="ChEBI" id="CHEBI:43474"/>
        <dbReference type="ChEBI" id="CHEBI:57791"/>
        <dbReference type="ChEBI" id="CHEBI:83900"/>
        <dbReference type="ChEBI" id="CHEBI:83905"/>
        <dbReference type="ChEBI" id="CHEBI:456216"/>
        <dbReference type="EC" id="6.3.2.13"/>
    </reaction>
</comment>
<comment type="PTM">
    <text evidence="7">Carboxylation is probably crucial for Mg(2+) binding and, consequently, for the gamma-phosphate positioning of ATP.</text>
</comment>
<dbReference type="InterPro" id="IPR036615">
    <property type="entry name" value="Mur_ligase_C_dom_sf"/>
</dbReference>
<organism evidence="12 13">
    <name type="scientific">Propioniciclava coleopterorum</name>
    <dbReference type="NCBI Taxonomy" id="2714937"/>
    <lineage>
        <taxon>Bacteria</taxon>
        <taxon>Bacillati</taxon>
        <taxon>Actinomycetota</taxon>
        <taxon>Actinomycetes</taxon>
        <taxon>Propionibacteriales</taxon>
        <taxon>Propionibacteriaceae</taxon>
        <taxon>Propioniciclava</taxon>
    </lineage>
</organism>
<dbReference type="EC" id="6.3.2.13" evidence="7"/>
<dbReference type="SUPFAM" id="SSF63418">
    <property type="entry name" value="MurE/MurF N-terminal domain"/>
    <property type="match status" value="1"/>
</dbReference>
<feature type="short sequence motif" description="Meso-diaminopimelate recognition motif" evidence="7">
    <location>
        <begin position="413"/>
        <end position="416"/>
    </location>
</feature>
<feature type="domain" description="Mur ligase C-terminal" evidence="10">
    <location>
        <begin position="341"/>
        <end position="467"/>
    </location>
</feature>
<feature type="binding site" evidence="7">
    <location>
        <position position="469"/>
    </location>
    <ligand>
        <name>meso-2,6-diaminopimelate</name>
        <dbReference type="ChEBI" id="CHEBI:57791"/>
    </ligand>
</feature>
<dbReference type="Gene3D" id="3.40.1190.10">
    <property type="entry name" value="Mur-like, catalytic domain"/>
    <property type="match status" value="1"/>
</dbReference>
<evidence type="ECO:0000259" key="11">
    <source>
        <dbReference type="Pfam" id="PF08245"/>
    </source>
</evidence>
<evidence type="ECO:0000259" key="10">
    <source>
        <dbReference type="Pfam" id="PF02875"/>
    </source>
</evidence>